<sequence>MPQVLSFVLFSFLCHVTSTQRMSLELNLSTLAHPWREVLVRGEAGGPKTCFTGRSSSYSDTYVVNGGRKLSNTTEYSISTHCRLAPNMITPHSSPAAAAGLGFTALQNCVHQYPF</sequence>
<accession>A0AA39JG42</accession>
<dbReference type="AlphaFoldDB" id="A0AA39JG42"/>
<evidence type="ECO:0000313" key="3">
    <source>
        <dbReference type="Proteomes" id="UP001175226"/>
    </source>
</evidence>
<reference evidence="2" key="1">
    <citation type="submission" date="2023-06" db="EMBL/GenBank/DDBJ databases">
        <authorList>
            <consortium name="Lawrence Berkeley National Laboratory"/>
            <person name="Ahrendt S."/>
            <person name="Sahu N."/>
            <person name="Indic B."/>
            <person name="Wong-Bajracharya J."/>
            <person name="Merenyi Z."/>
            <person name="Ke H.-M."/>
            <person name="Monk M."/>
            <person name="Kocsube S."/>
            <person name="Drula E."/>
            <person name="Lipzen A."/>
            <person name="Balint B."/>
            <person name="Henrissat B."/>
            <person name="Andreopoulos B."/>
            <person name="Martin F.M."/>
            <person name="Harder C.B."/>
            <person name="Rigling D."/>
            <person name="Ford K.L."/>
            <person name="Foster G.D."/>
            <person name="Pangilinan J."/>
            <person name="Papanicolaou A."/>
            <person name="Barry K."/>
            <person name="LaButti K."/>
            <person name="Viragh M."/>
            <person name="Koriabine M."/>
            <person name="Yan M."/>
            <person name="Riley R."/>
            <person name="Champramary S."/>
            <person name="Plett K.L."/>
            <person name="Tsai I.J."/>
            <person name="Slot J."/>
            <person name="Sipos G."/>
            <person name="Plett J."/>
            <person name="Nagy L.G."/>
            <person name="Grigoriev I.V."/>
        </authorList>
    </citation>
    <scope>NUCLEOTIDE SEQUENCE</scope>
    <source>
        <strain evidence="2">FPL87.14</strain>
    </source>
</reference>
<comment type="caution">
    <text evidence="2">The sequence shown here is derived from an EMBL/GenBank/DDBJ whole genome shotgun (WGS) entry which is preliminary data.</text>
</comment>
<keyword evidence="3" id="KW-1185">Reference proteome</keyword>
<gene>
    <name evidence="2" type="ORF">EV421DRAFT_597195</name>
</gene>
<dbReference type="Proteomes" id="UP001175226">
    <property type="component" value="Unassembled WGS sequence"/>
</dbReference>
<protein>
    <recommendedName>
        <fullName evidence="4">Secreted protein</fullName>
    </recommendedName>
</protein>
<evidence type="ECO:0000256" key="1">
    <source>
        <dbReference type="SAM" id="SignalP"/>
    </source>
</evidence>
<keyword evidence="1" id="KW-0732">Signal</keyword>
<proteinExistence type="predicted"/>
<evidence type="ECO:0008006" key="4">
    <source>
        <dbReference type="Google" id="ProtNLM"/>
    </source>
</evidence>
<evidence type="ECO:0000313" key="2">
    <source>
        <dbReference type="EMBL" id="KAK0442147.1"/>
    </source>
</evidence>
<feature type="chain" id="PRO_5041452404" description="Secreted protein" evidence="1">
    <location>
        <begin position="20"/>
        <end position="115"/>
    </location>
</feature>
<name>A0AA39JG42_9AGAR</name>
<organism evidence="2 3">
    <name type="scientific">Armillaria borealis</name>
    <dbReference type="NCBI Taxonomy" id="47425"/>
    <lineage>
        <taxon>Eukaryota</taxon>
        <taxon>Fungi</taxon>
        <taxon>Dikarya</taxon>
        <taxon>Basidiomycota</taxon>
        <taxon>Agaricomycotina</taxon>
        <taxon>Agaricomycetes</taxon>
        <taxon>Agaricomycetidae</taxon>
        <taxon>Agaricales</taxon>
        <taxon>Marasmiineae</taxon>
        <taxon>Physalacriaceae</taxon>
        <taxon>Armillaria</taxon>
    </lineage>
</organism>
<feature type="signal peptide" evidence="1">
    <location>
        <begin position="1"/>
        <end position="19"/>
    </location>
</feature>
<dbReference type="EMBL" id="JAUEPT010000027">
    <property type="protein sequence ID" value="KAK0442147.1"/>
    <property type="molecule type" value="Genomic_DNA"/>
</dbReference>